<organism evidence="8 9">
    <name type="scientific">Anaeromicropila herbilytica</name>
    <dbReference type="NCBI Taxonomy" id="2785025"/>
    <lineage>
        <taxon>Bacteria</taxon>
        <taxon>Bacillati</taxon>
        <taxon>Bacillota</taxon>
        <taxon>Clostridia</taxon>
        <taxon>Lachnospirales</taxon>
        <taxon>Lachnospiraceae</taxon>
        <taxon>Anaeromicropila</taxon>
    </lineage>
</organism>
<keyword evidence="2 6" id="KW-0645">Protease</keyword>
<dbReference type="InterPro" id="IPR022398">
    <property type="entry name" value="Peptidase_S8_His-AS"/>
</dbReference>
<dbReference type="Pfam" id="PF00082">
    <property type="entry name" value="Peptidase_S8"/>
    <property type="match status" value="2"/>
</dbReference>
<dbReference type="InterPro" id="IPR036852">
    <property type="entry name" value="Peptidase_S8/S53_dom_sf"/>
</dbReference>
<evidence type="ECO:0000256" key="5">
    <source>
        <dbReference type="PIRSR" id="PIRSR615500-1"/>
    </source>
</evidence>
<dbReference type="InterPro" id="IPR050131">
    <property type="entry name" value="Peptidase_S8_subtilisin-like"/>
</dbReference>
<keyword evidence="9" id="KW-1185">Reference proteome</keyword>
<name>A0A7R7ENS1_9FIRM</name>
<dbReference type="GO" id="GO:0004252">
    <property type="term" value="F:serine-type endopeptidase activity"/>
    <property type="evidence" value="ECO:0007669"/>
    <property type="project" value="UniProtKB-UniRule"/>
</dbReference>
<dbReference type="Gene3D" id="2.60.120.1290">
    <property type="match status" value="1"/>
</dbReference>
<dbReference type="PANTHER" id="PTHR43806">
    <property type="entry name" value="PEPTIDASE S8"/>
    <property type="match status" value="1"/>
</dbReference>
<dbReference type="Proteomes" id="UP000595897">
    <property type="component" value="Chromosome"/>
</dbReference>
<dbReference type="PROSITE" id="PS51892">
    <property type="entry name" value="SUBTILASE"/>
    <property type="match status" value="1"/>
</dbReference>
<evidence type="ECO:0000313" key="9">
    <source>
        <dbReference type="Proteomes" id="UP000595897"/>
    </source>
</evidence>
<evidence type="ECO:0000256" key="2">
    <source>
        <dbReference type="ARBA" id="ARBA00022670"/>
    </source>
</evidence>
<sequence length="565" mass="62688">MTPEEGKRIYSNDFADLLINYSGDESVFKQFEDATVQIIDYFLAVVRVPISQITDKTLTQRGYATLPSVFGVISEGSLEASGIPKLRSIPNLDLRGQGVLVGIVDTGIDYTNPIFRREDNTTKIITIWDQTIVGENYQTNTYYGMEYTREQINEALQSKNPYDIVPSKDENGHGTMIAGIAVGNEVPESDFYGIAPEADLVIVKLKPAKKFIKDFWRIKEDAVCFEENDILFALEYLEQVAIKFNRPMSICLALGTSQGAHDERGSLTSNVSIRAENLNFAIVIAAGNEGNARRHYSATINPNVGFDKMELNVGKEGRNFSMEVWGNSPGLFGIDIKSPSGEYIPRINPRINESRDVTFIFEETRILIDFEIVESQSGDQLILLRFSNASPGIWTFNVYGRGDLSLGYNVWLPMEGFIANDTYFLQSNPYTTILSLGNGVEPITVTAYNHVDGSLYLNASRGYTRTDYVKPDIAAPGVNIVSPTLNQGFAEVTGTSPAAAHTAGVAAMILEWAVVRGNLPSINNADIKILMIRGAKRDPTIQYPNREWGYGKLDVYTIYEKIRSG</sequence>
<evidence type="ECO:0000313" key="8">
    <source>
        <dbReference type="EMBL" id="BCN31996.1"/>
    </source>
</evidence>
<dbReference type="InterPro" id="IPR000209">
    <property type="entry name" value="Peptidase_S8/S53_dom"/>
</dbReference>
<dbReference type="RefSeq" id="WP_271713080.1">
    <property type="nucleotide sequence ID" value="NZ_AP024169.1"/>
</dbReference>
<keyword evidence="4 6" id="KW-0720">Serine protease</keyword>
<gene>
    <name evidence="8" type="ORF">bsdtb5_32910</name>
</gene>
<dbReference type="InterPro" id="IPR015500">
    <property type="entry name" value="Peptidase_S8_subtilisin-rel"/>
</dbReference>
<keyword evidence="3 6" id="KW-0378">Hydrolase</keyword>
<dbReference type="Gene3D" id="3.40.50.200">
    <property type="entry name" value="Peptidase S8/S53 domain"/>
    <property type="match status" value="1"/>
</dbReference>
<dbReference type="PRINTS" id="PR00723">
    <property type="entry name" value="SUBTILISIN"/>
</dbReference>
<dbReference type="AlphaFoldDB" id="A0A7R7ENS1"/>
<reference evidence="8 9" key="1">
    <citation type="submission" date="2020-11" db="EMBL/GenBank/DDBJ databases">
        <title>Draft genome sequencing of a Lachnospiraceae strain isolated from anoxic soil subjected to BSD treatment.</title>
        <authorList>
            <person name="Uek A."/>
            <person name="Tonouchi A."/>
        </authorList>
    </citation>
    <scope>NUCLEOTIDE SEQUENCE [LARGE SCALE GENOMIC DNA]</scope>
    <source>
        <strain evidence="8 9">TB5</strain>
    </source>
</reference>
<dbReference type="CDD" id="cd07478">
    <property type="entry name" value="Peptidases_S8_CspA-like"/>
    <property type="match status" value="1"/>
</dbReference>
<dbReference type="InterPro" id="IPR017310">
    <property type="entry name" value="Pept_S8A_subtilisin_clostridia"/>
</dbReference>
<dbReference type="InterPro" id="IPR023827">
    <property type="entry name" value="Peptidase_S8_Asp-AS"/>
</dbReference>
<feature type="active site" description="Charge relay system" evidence="5 6">
    <location>
        <position position="105"/>
    </location>
</feature>
<dbReference type="EMBL" id="AP024169">
    <property type="protein sequence ID" value="BCN31996.1"/>
    <property type="molecule type" value="Genomic_DNA"/>
</dbReference>
<evidence type="ECO:0000256" key="1">
    <source>
        <dbReference type="ARBA" id="ARBA00011073"/>
    </source>
</evidence>
<comment type="similarity">
    <text evidence="1 6">Belongs to the peptidase S8 family.</text>
</comment>
<dbReference type="SUPFAM" id="SSF52743">
    <property type="entry name" value="Subtilisin-like"/>
    <property type="match status" value="1"/>
</dbReference>
<dbReference type="PIRSF" id="PIRSF037894">
    <property type="entry name" value="Subtilisin_rel_CspABC"/>
    <property type="match status" value="1"/>
</dbReference>
<evidence type="ECO:0000256" key="3">
    <source>
        <dbReference type="ARBA" id="ARBA00022801"/>
    </source>
</evidence>
<feature type="active site" description="Charge relay system" evidence="5 6">
    <location>
        <position position="496"/>
    </location>
</feature>
<evidence type="ECO:0000259" key="7">
    <source>
        <dbReference type="Pfam" id="PF00082"/>
    </source>
</evidence>
<dbReference type="PANTHER" id="PTHR43806:SF11">
    <property type="entry name" value="CEREVISIN-RELATED"/>
    <property type="match status" value="1"/>
</dbReference>
<proteinExistence type="inferred from homology"/>
<dbReference type="GO" id="GO:0006508">
    <property type="term" value="P:proteolysis"/>
    <property type="evidence" value="ECO:0007669"/>
    <property type="project" value="UniProtKB-KW"/>
</dbReference>
<dbReference type="KEGG" id="ahb:bsdtb5_32910"/>
<evidence type="ECO:0000256" key="4">
    <source>
        <dbReference type="ARBA" id="ARBA00022825"/>
    </source>
</evidence>
<accession>A0A7R7ENS1</accession>
<protein>
    <recommendedName>
        <fullName evidence="7">Peptidase S8/S53 domain-containing protein</fullName>
    </recommendedName>
</protein>
<feature type="active site" description="Charge relay system" evidence="5 6">
    <location>
        <position position="173"/>
    </location>
</feature>
<feature type="domain" description="Peptidase S8/S53" evidence="7">
    <location>
        <begin position="441"/>
        <end position="551"/>
    </location>
</feature>
<dbReference type="InterPro" id="IPR034045">
    <property type="entry name" value="Pep_S8_CspA-like"/>
</dbReference>
<evidence type="ECO:0000256" key="6">
    <source>
        <dbReference type="PROSITE-ProRule" id="PRU01240"/>
    </source>
</evidence>
<dbReference type="PROSITE" id="PS00136">
    <property type="entry name" value="SUBTILASE_ASP"/>
    <property type="match status" value="1"/>
</dbReference>
<feature type="domain" description="Peptidase S8/S53" evidence="7">
    <location>
        <begin position="96"/>
        <end position="298"/>
    </location>
</feature>
<dbReference type="PROSITE" id="PS00137">
    <property type="entry name" value="SUBTILASE_HIS"/>
    <property type="match status" value="1"/>
</dbReference>